<dbReference type="Proteomes" id="UP000473470">
    <property type="component" value="Unassembled WGS sequence"/>
</dbReference>
<comment type="caution">
    <text evidence="2">The sequence shown here is derived from an EMBL/GenBank/DDBJ whole genome shotgun (WGS) entry which is preliminary data.</text>
</comment>
<dbReference type="EMBL" id="VZOK01000009">
    <property type="protein sequence ID" value="KAB0639596.1"/>
    <property type="molecule type" value="Genomic_DNA"/>
</dbReference>
<keyword evidence="1" id="KW-0472">Membrane</keyword>
<protein>
    <submittedName>
        <fullName evidence="2">Uncharacterized protein</fullName>
    </submittedName>
</protein>
<proteinExistence type="predicted"/>
<evidence type="ECO:0000313" key="3">
    <source>
        <dbReference type="Proteomes" id="UP000473470"/>
    </source>
</evidence>
<gene>
    <name evidence="2" type="ORF">F7R25_08315</name>
</gene>
<reference evidence="2 3" key="1">
    <citation type="submission" date="2019-09" db="EMBL/GenBank/DDBJ databases">
        <title>Draft genome sequences of 48 bacterial type strains from the CCUG.</title>
        <authorList>
            <person name="Tunovic T."/>
            <person name="Pineiro-Iglesias B."/>
            <person name="Unosson C."/>
            <person name="Inganas E."/>
            <person name="Ohlen M."/>
            <person name="Cardew S."/>
            <person name="Jensie-Markopoulos S."/>
            <person name="Salva-Serra F."/>
            <person name="Jaen-Luchoro D."/>
            <person name="Karlsson R."/>
            <person name="Svensson-Stadler L."/>
            <person name="Chun J."/>
            <person name="Moore E."/>
        </authorList>
    </citation>
    <scope>NUCLEOTIDE SEQUENCE [LARGE SCALE GENOMIC DNA]</scope>
    <source>
        <strain evidence="2 3">CCUG 65686</strain>
    </source>
</reference>
<sequence>MWSRAGSARCRRAFLWSAERRRAPAGAAGATQYKAISIRTSIRLCGCDITPFLARAPQIFLVALARSGNACRLHTVTKNCLLRAVLFAYIAIHFDAFVVSKRLGGTRARRP</sequence>
<keyword evidence="1" id="KW-0812">Transmembrane</keyword>
<accession>A0A6L3N0P5</accession>
<organism evidence="2 3">
    <name type="scientific">Burkholderia stagnalis</name>
    <dbReference type="NCBI Taxonomy" id="1503054"/>
    <lineage>
        <taxon>Bacteria</taxon>
        <taxon>Pseudomonadati</taxon>
        <taxon>Pseudomonadota</taxon>
        <taxon>Betaproteobacteria</taxon>
        <taxon>Burkholderiales</taxon>
        <taxon>Burkholderiaceae</taxon>
        <taxon>Burkholderia</taxon>
        <taxon>Burkholderia cepacia complex</taxon>
    </lineage>
</organism>
<evidence type="ECO:0000313" key="2">
    <source>
        <dbReference type="EMBL" id="KAB0639596.1"/>
    </source>
</evidence>
<feature type="transmembrane region" description="Helical" evidence="1">
    <location>
        <begin position="81"/>
        <end position="100"/>
    </location>
</feature>
<name>A0A6L3N0P5_9BURK</name>
<dbReference type="AlphaFoldDB" id="A0A6L3N0P5"/>
<evidence type="ECO:0000256" key="1">
    <source>
        <dbReference type="SAM" id="Phobius"/>
    </source>
</evidence>
<keyword evidence="1" id="KW-1133">Transmembrane helix</keyword>